<dbReference type="GO" id="GO:0005886">
    <property type="term" value="C:plasma membrane"/>
    <property type="evidence" value="ECO:0007669"/>
    <property type="project" value="TreeGrafter"/>
</dbReference>
<keyword evidence="2" id="KW-0547">Nucleotide-binding</keyword>
<gene>
    <name evidence="5" type="ORF">KAJ83_15265</name>
</gene>
<name>A0A8J7S177_9PROT</name>
<dbReference type="Pfam" id="PF00005">
    <property type="entry name" value="ABC_tran"/>
    <property type="match status" value="1"/>
</dbReference>
<dbReference type="GO" id="GO:1903805">
    <property type="term" value="P:L-valine import across plasma membrane"/>
    <property type="evidence" value="ECO:0007669"/>
    <property type="project" value="TreeGrafter"/>
</dbReference>
<dbReference type="InterPro" id="IPR003439">
    <property type="entry name" value="ABC_transporter-like_ATP-bd"/>
</dbReference>
<feature type="domain" description="ABC transporter" evidence="4">
    <location>
        <begin position="4"/>
        <end position="236"/>
    </location>
</feature>
<dbReference type="Gene3D" id="3.40.50.300">
    <property type="entry name" value="P-loop containing nucleotide triphosphate hydrolases"/>
    <property type="match status" value="1"/>
</dbReference>
<reference evidence="5" key="1">
    <citation type="submission" date="2021-04" db="EMBL/GenBank/DDBJ databases">
        <authorList>
            <person name="Zhang D.-C."/>
        </authorList>
    </citation>
    <scope>NUCLEOTIDE SEQUENCE</scope>
    <source>
        <strain evidence="5">CGMCC 1.15697</strain>
    </source>
</reference>
<evidence type="ECO:0000313" key="5">
    <source>
        <dbReference type="EMBL" id="MBP5858380.1"/>
    </source>
</evidence>
<dbReference type="EMBL" id="JAGMWN010000007">
    <property type="protein sequence ID" value="MBP5858380.1"/>
    <property type="molecule type" value="Genomic_DNA"/>
</dbReference>
<dbReference type="GO" id="GO:0015192">
    <property type="term" value="F:L-phenylalanine transmembrane transporter activity"/>
    <property type="evidence" value="ECO:0007669"/>
    <property type="project" value="TreeGrafter"/>
</dbReference>
<dbReference type="GO" id="GO:0005304">
    <property type="term" value="F:L-valine transmembrane transporter activity"/>
    <property type="evidence" value="ECO:0007669"/>
    <property type="project" value="TreeGrafter"/>
</dbReference>
<organism evidence="5 6">
    <name type="scientific">Marivibrio halodurans</name>
    <dbReference type="NCBI Taxonomy" id="2039722"/>
    <lineage>
        <taxon>Bacteria</taxon>
        <taxon>Pseudomonadati</taxon>
        <taxon>Pseudomonadota</taxon>
        <taxon>Alphaproteobacteria</taxon>
        <taxon>Rhodospirillales</taxon>
        <taxon>Rhodospirillaceae</taxon>
        <taxon>Marivibrio</taxon>
    </lineage>
</organism>
<dbReference type="SMART" id="SM00382">
    <property type="entry name" value="AAA"/>
    <property type="match status" value="1"/>
</dbReference>
<dbReference type="RefSeq" id="WP_210682988.1">
    <property type="nucleotide sequence ID" value="NZ_JAGMWN010000007.1"/>
</dbReference>
<dbReference type="AlphaFoldDB" id="A0A8J7S177"/>
<dbReference type="GO" id="GO:0016887">
    <property type="term" value="F:ATP hydrolysis activity"/>
    <property type="evidence" value="ECO:0007669"/>
    <property type="project" value="InterPro"/>
</dbReference>
<dbReference type="InterPro" id="IPR027417">
    <property type="entry name" value="P-loop_NTPase"/>
</dbReference>
<comment type="caution">
    <text evidence="5">The sequence shown here is derived from an EMBL/GenBank/DDBJ whole genome shotgun (WGS) entry which is preliminary data.</text>
</comment>
<keyword evidence="3 5" id="KW-0067">ATP-binding</keyword>
<dbReference type="PANTHER" id="PTHR45772">
    <property type="entry name" value="CONSERVED COMPONENT OF ABC TRANSPORTER FOR NATURAL AMINO ACIDS-RELATED"/>
    <property type="match status" value="1"/>
</dbReference>
<dbReference type="InterPro" id="IPR051120">
    <property type="entry name" value="ABC_AA/LPS_Transport"/>
</dbReference>
<keyword evidence="1" id="KW-0813">Transport</keyword>
<evidence type="ECO:0000256" key="2">
    <source>
        <dbReference type="ARBA" id="ARBA00022741"/>
    </source>
</evidence>
<evidence type="ECO:0000259" key="4">
    <source>
        <dbReference type="PROSITE" id="PS50893"/>
    </source>
</evidence>
<sequence>MTVLTIESLTKQFRGLRAIEDVTLTVERDSITSIVGPNGAGKSTLFNMVSGYLKPTSGRIEFDGHDITGMAPYRICRQGVARAFQISKPFPELSVQENVLVAASFGRAGERDAKATTTRAIDICHLTPLRDRRAGSLSIGNLRRLELARAIAARPILLLADEPCAGLNDAETRELTNVLSKIRDSGVTILLVEHDIKAVRRVSDRVVVLEAGRKIADGSATDVFSDQAVIDAYLGTAPA</sequence>
<dbReference type="GO" id="GO:1903806">
    <property type="term" value="P:L-isoleucine import across plasma membrane"/>
    <property type="evidence" value="ECO:0007669"/>
    <property type="project" value="TreeGrafter"/>
</dbReference>
<dbReference type="GO" id="GO:0005524">
    <property type="term" value="F:ATP binding"/>
    <property type="evidence" value="ECO:0007669"/>
    <property type="project" value="UniProtKB-KW"/>
</dbReference>
<accession>A0A8J7S177</accession>
<evidence type="ECO:0000256" key="1">
    <source>
        <dbReference type="ARBA" id="ARBA00022448"/>
    </source>
</evidence>
<evidence type="ECO:0000256" key="3">
    <source>
        <dbReference type="ARBA" id="ARBA00022840"/>
    </source>
</evidence>
<dbReference type="PROSITE" id="PS50893">
    <property type="entry name" value="ABC_TRANSPORTER_2"/>
    <property type="match status" value="1"/>
</dbReference>
<dbReference type="InterPro" id="IPR032823">
    <property type="entry name" value="BCA_ABC_TP_C"/>
</dbReference>
<proteinExistence type="predicted"/>
<dbReference type="GO" id="GO:0015808">
    <property type="term" value="P:L-alanine transport"/>
    <property type="evidence" value="ECO:0007669"/>
    <property type="project" value="TreeGrafter"/>
</dbReference>
<dbReference type="InterPro" id="IPR003593">
    <property type="entry name" value="AAA+_ATPase"/>
</dbReference>
<dbReference type="GO" id="GO:0042941">
    <property type="term" value="P:D-alanine transmembrane transport"/>
    <property type="evidence" value="ECO:0007669"/>
    <property type="project" value="TreeGrafter"/>
</dbReference>
<dbReference type="SUPFAM" id="SSF52540">
    <property type="entry name" value="P-loop containing nucleoside triphosphate hydrolases"/>
    <property type="match status" value="1"/>
</dbReference>
<dbReference type="GO" id="GO:0015188">
    <property type="term" value="F:L-isoleucine transmembrane transporter activity"/>
    <property type="evidence" value="ECO:0007669"/>
    <property type="project" value="TreeGrafter"/>
</dbReference>
<protein>
    <submittedName>
        <fullName evidence="5">ABC transporter ATP-binding protein</fullName>
    </submittedName>
</protein>
<dbReference type="Proteomes" id="UP000672602">
    <property type="component" value="Unassembled WGS sequence"/>
</dbReference>
<evidence type="ECO:0000313" key="6">
    <source>
        <dbReference type="Proteomes" id="UP000672602"/>
    </source>
</evidence>
<dbReference type="CDD" id="cd03219">
    <property type="entry name" value="ABC_Mj1267_LivG_branched"/>
    <property type="match status" value="1"/>
</dbReference>
<dbReference type="Pfam" id="PF12399">
    <property type="entry name" value="BCA_ABC_TP_C"/>
    <property type="match status" value="1"/>
</dbReference>
<keyword evidence="6" id="KW-1185">Reference proteome</keyword>
<dbReference type="PANTHER" id="PTHR45772:SF7">
    <property type="entry name" value="AMINO ACID ABC TRANSPORTER ATP-BINDING PROTEIN"/>
    <property type="match status" value="1"/>
</dbReference>